<organism evidence="2 3">
    <name type="scientific">Porites lobata</name>
    <dbReference type="NCBI Taxonomy" id="104759"/>
    <lineage>
        <taxon>Eukaryota</taxon>
        <taxon>Metazoa</taxon>
        <taxon>Cnidaria</taxon>
        <taxon>Anthozoa</taxon>
        <taxon>Hexacorallia</taxon>
        <taxon>Scleractinia</taxon>
        <taxon>Fungiina</taxon>
        <taxon>Poritidae</taxon>
        <taxon>Porites</taxon>
    </lineage>
</organism>
<feature type="compositionally biased region" description="Acidic residues" evidence="1">
    <location>
        <begin position="61"/>
        <end position="81"/>
    </location>
</feature>
<accession>A0ABN8SAC8</accession>
<dbReference type="EMBL" id="CALNXK010000579">
    <property type="protein sequence ID" value="CAH3187945.1"/>
    <property type="molecule type" value="Genomic_DNA"/>
</dbReference>
<feature type="region of interest" description="Disordered" evidence="1">
    <location>
        <begin position="1"/>
        <end position="29"/>
    </location>
</feature>
<dbReference type="Proteomes" id="UP001159405">
    <property type="component" value="Unassembled WGS sequence"/>
</dbReference>
<protein>
    <submittedName>
        <fullName evidence="2">Uncharacterized protein</fullName>
    </submittedName>
</protein>
<feature type="non-terminal residue" evidence="2">
    <location>
        <position position="152"/>
    </location>
</feature>
<comment type="caution">
    <text evidence="2">The sequence shown here is derived from an EMBL/GenBank/DDBJ whole genome shotgun (WGS) entry which is preliminary data.</text>
</comment>
<feature type="non-terminal residue" evidence="2">
    <location>
        <position position="1"/>
    </location>
</feature>
<keyword evidence="3" id="KW-1185">Reference proteome</keyword>
<feature type="region of interest" description="Disordered" evidence="1">
    <location>
        <begin position="53"/>
        <end position="81"/>
    </location>
</feature>
<gene>
    <name evidence="2" type="ORF">PLOB_00038564</name>
</gene>
<reference evidence="2 3" key="1">
    <citation type="submission" date="2022-05" db="EMBL/GenBank/DDBJ databases">
        <authorList>
            <consortium name="Genoscope - CEA"/>
            <person name="William W."/>
        </authorList>
    </citation>
    <scope>NUCLEOTIDE SEQUENCE [LARGE SCALE GENOMIC DNA]</scope>
</reference>
<evidence type="ECO:0000313" key="3">
    <source>
        <dbReference type="Proteomes" id="UP001159405"/>
    </source>
</evidence>
<evidence type="ECO:0000256" key="1">
    <source>
        <dbReference type="SAM" id="MobiDB-lite"/>
    </source>
</evidence>
<name>A0ABN8SAC8_9CNID</name>
<proteinExistence type="predicted"/>
<sequence length="152" mass="17428">GHTKRPQRIDPQLNADRAERRKRRQEIIDREISEKMKKLNEPGETVESIFSEVEHTCTTQEAEESDQLQDGSSEDEQMGELEMEMDVAGEKLVEDTDKKPILVNRDSQTLVSAMTQETADGATQTTEFDYLFCSATKTQPFTENYFKDSDDK</sequence>
<evidence type="ECO:0000313" key="2">
    <source>
        <dbReference type="EMBL" id="CAH3187945.1"/>
    </source>
</evidence>